<proteinExistence type="predicted"/>
<dbReference type="Proteomes" id="UP000447434">
    <property type="component" value="Chromosome 17"/>
</dbReference>
<organism evidence="2 3">
    <name type="scientific">Lupinus albus</name>
    <name type="common">White lupine</name>
    <name type="synonym">Lupinus termis</name>
    <dbReference type="NCBI Taxonomy" id="3870"/>
    <lineage>
        <taxon>Eukaryota</taxon>
        <taxon>Viridiplantae</taxon>
        <taxon>Streptophyta</taxon>
        <taxon>Embryophyta</taxon>
        <taxon>Tracheophyta</taxon>
        <taxon>Spermatophyta</taxon>
        <taxon>Magnoliopsida</taxon>
        <taxon>eudicotyledons</taxon>
        <taxon>Gunneridae</taxon>
        <taxon>Pentapetalae</taxon>
        <taxon>rosids</taxon>
        <taxon>fabids</taxon>
        <taxon>Fabales</taxon>
        <taxon>Fabaceae</taxon>
        <taxon>Papilionoideae</taxon>
        <taxon>50 kb inversion clade</taxon>
        <taxon>genistoids sensu lato</taxon>
        <taxon>core genistoids</taxon>
        <taxon>Genisteae</taxon>
        <taxon>Lupinus</taxon>
    </lineage>
</organism>
<dbReference type="OrthoDB" id="10496345at2759"/>
<evidence type="ECO:0000256" key="1">
    <source>
        <dbReference type="SAM" id="Phobius"/>
    </source>
</evidence>
<comment type="caution">
    <text evidence="2">The sequence shown here is derived from an EMBL/GenBank/DDBJ whole genome shotgun (WGS) entry which is preliminary data.</text>
</comment>
<keyword evidence="1" id="KW-0472">Membrane</keyword>
<gene>
    <name evidence="2" type="ORF">Lalb_Chr17g0347391</name>
</gene>
<sequence>MSTPTTHIDGLVIKVMSNGKVDAKQVVVVALIFPKITYTWPYLILLTSVIGPLVAEPFNWFIVSSWHKYMQQQKSLKSLPRSYFITPTNATLQLSEYLWEESQSPYKANILQWFKVYEE</sequence>
<protein>
    <submittedName>
        <fullName evidence="2">Uncharacterized protein</fullName>
    </submittedName>
</protein>
<keyword evidence="3" id="KW-1185">Reference proteome</keyword>
<accession>A0A6A4NRB5</accession>
<evidence type="ECO:0000313" key="3">
    <source>
        <dbReference type="Proteomes" id="UP000447434"/>
    </source>
</evidence>
<name>A0A6A4NRB5_LUPAL</name>
<feature type="transmembrane region" description="Helical" evidence="1">
    <location>
        <begin position="40"/>
        <end position="63"/>
    </location>
</feature>
<evidence type="ECO:0000313" key="2">
    <source>
        <dbReference type="EMBL" id="KAE9596256.1"/>
    </source>
</evidence>
<keyword evidence="1" id="KW-1133">Transmembrane helix</keyword>
<keyword evidence="1" id="KW-0812">Transmembrane</keyword>
<reference evidence="3" key="1">
    <citation type="journal article" date="2020" name="Nat. Commun.">
        <title>Genome sequence of the cluster root forming white lupin.</title>
        <authorList>
            <person name="Hufnagel B."/>
            <person name="Marques A."/>
            <person name="Soriano A."/>
            <person name="Marques L."/>
            <person name="Divol F."/>
            <person name="Doumas P."/>
            <person name="Sallet E."/>
            <person name="Mancinotti D."/>
            <person name="Carrere S."/>
            <person name="Marande W."/>
            <person name="Arribat S."/>
            <person name="Keller J."/>
            <person name="Huneau C."/>
            <person name="Blein T."/>
            <person name="Aime D."/>
            <person name="Laguerre M."/>
            <person name="Taylor J."/>
            <person name="Schubert V."/>
            <person name="Nelson M."/>
            <person name="Geu-Flores F."/>
            <person name="Crespi M."/>
            <person name="Gallardo-Guerrero K."/>
            <person name="Delaux P.-M."/>
            <person name="Salse J."/>
            <person name="Berges H."/>
            <person name="Guyot R."/>
            <person name="Gouzy J."/>
            <person name="Peret B."/>
        </authorList>
    </citation>
    <scope>NUCLEOTIDE SEQUENCE [LARGE SCALE GENOMIC DNA]</scope>
    <source>
        <strain evidence="3">cv. Amiga</strain>
    </source>
</reference>
<dbReference type="EMBL" id="WOCE01000017">
    <property type="protein sequence ID" value="KAE9596256.1"/>
    <property type="molecule type" value="Genomic_DNA"/>
</dbReference>
<dbReference type="AlphaFoldDB" id="A0A6A4NRB5"/>